<evidence type="ECO:0000313" key="13">
    <source>
        <dbReference type="Proteomes" id="UP001190640"/>
    </source>
</evidence>
<comment type="similarity">
    <text evidence="9">Belongs to the G-protein coupled receptor 1 family. Mas subfamily.</text>
</comment>
<dbReference type="PRINTS" id="PR02108">
    <property type="entry name" value="MRGPCRFAMILY"/>
</dbReference>
<keyword evidence="6 11" id="KW-0472">Membrane</keyword>
<feature type="transmembrane region" description="Helical" evidence="11">
    <location>
        <begin position="219"/>
        <end position="245"/>
    </location>
</feature>
<dbReference type="InterPro" id="IPR026234">
    <property type="entry name" value="MRGPCRFAMILY"/>
</dbReference>
<dbReference type="PANTHER" id="PTHR11334">
    <property type="entry name" value="MAS-RELATED G-PROTEIN COUPLED RECEPTOR"/>
    <property type="match status" value="1"/>
</dbReference>
<accession>A0AA97L6Y3</accession>
<feature type="domain" description="G-protein coupled receptors family 1 profile" evidence="12">
    <location>
        <begin position="45"/>
        <end position="273"/>
    </location>
</feature>
<feature type="transmembrane region" description="Helical" evidence="11">
    <location>
        <begin position="65"/>
        <end position="89"/>
    </location>
</feature>
<dbReference type="GeneID" id="129334010"/>
<dbReference type="InterPro" id="IPR017452">
    <property type="entry name" value="GPCR_Rhodpsn_7TM"/>
</dbReference>
<evidence type="ECO:0000313" key="14">
    <source>
        <dbReference type="RefSeq" id="XP_054841907.1"/>
    </source>
</evidence>
<keyword evidence="4 11" id="KW-1133">Transmembrane helix</keyword>
<dbReference type="Pfam" id="PF00001">
    <property type="entry name" value="7tm_1"/>
    <property type="match status" value="1"/>
</dbReference>
<keyword evidence="7 10" id="KW-0675">Receptor</keyword>
<feature type="transmembrane region" description="Helical" evidence="11">
    <location>
        <begin position="112"/>
        <end position="132"/>
    </location>
</feature>
<evidence type="ECO:0000256" key="2">
    <source>
        <dbReference type="ARBA" id="ARBA00022475"/>
    </source>
</evidence>
<keyword evidence="5 10" id="KW-0297">G-protein coupled receptor</keyword>
<evidence type="ECO:0000256" key="10">
    <source>
        <dbReference type="RuleBase" id="RU000688"/>
    </source>
</evidence>
<gene>
    <name evidence="14" type="primary">LOC129334010</name>
</gene>
<dbReference type="PRINTS" id="PR00237">
    <property type="entry name" value="GPCRRHODOPSN"/>
</dbReference>
<evidence type="ECO:0000256" key="5">
    <source>
        <dbReference type="ARBA" id="ARBA00023040"/>
    </source>
</evidence>
<dbReference type="GO" id="GO:0004930">
    <property type="term" value="F:G protein-coupled receptor activity"/>
    <property type="evidence" value="ECO:0007669"/>
    <property type="project" value="UniProtKB-KW"/>
</dbReference>
<organism evidence="13 14">
    <name type="scientific">Eublepharis macularius</name>
    <name type="common">Leopard gecko</name>
    <name type="synonym">Cyrtodactylus macularius</name>
    <dbReference type="NCBI Taxonomy" id="481883"/>
    <lineage>
        <taxon>Eukaryota</taxon>
        <taxon>Metazoa</taxon>
        <taxon>Chordata</taxon>
        <taxon>Craniata</taxon>
        <taxon>Vertebrata</taxon>
        <taxon>Euteleostomi</taxon>
        <taxon>Lepidosauria</taxon>
        <taxon>Squamata</taxon>
        <taxon>Bifurcata</taxon>
        <taxon>Gekkota</taxon>
        <taxon>Eublepharidae</taxon>
        <taxon>Eublepharinae</taxon>
        <taxon>Eublepharis</taxon>
    </lineage>
</organism>
<name>A0AA97L6Y3_EUBMA</name>
<evidence type="ECO:0000256" key="4">
    <source>
        <dbReference type="ARBA" id="ARBA00022989"/>
    </source>
</evidence>
<evidence type="ECO:0000256" key="6">
    <source>
        <dbReference type="ARBA" id="ARBA00023136"/>
    </source>
</evidence>
<dbReference type="RefSeq" id="XP_054841907.1">
    <property type="nucleotide sequence ID" value="XM_054985932.1"/>
</dbReference>
<proteinExistence type="inferred from homology"/>
<dbReference type="PROSITE" id="PS00237">
    <property type="entry name" value="G_PROTEIN_RECEP_F1_1"/>
    <property type="match status" value="1"/>
</dbReference>
<keyword evidence="2" id="KW-1003">Cell membrane</keyword>
<dbReference type="Proteomes" id="UP001190640">
    <property type="component" value="Chromosome 7"/>
</dbReference>
<evidence type="ECO:0000256" key="1">
    <source>
        <dbReference type="ARBA" id="ARBA00004651"/>
    </source>
</evidence>
<reference evidence="14" key="1">
    <citation type="submission" date="2025-08" db="UniProtKB">
        <authorList>
            <consortium name="RefSeq"/>
        </authorList>
    </citation>
    <scope>IDENTIFICATION</scope>
    <source>
        <tissue evidence="14">Blood</tissue>
    </source>
</reference>
<evidence type="ECO:0000256" key="8">
    <source>
        <dbReference type="ARBA" id="ARBA00023224"/>
    </source>
</evidence>
<dbReference type="FunFam" id="1.20.1070.10:FF:000193">
    <property type="entry name" value="Mas-related G-protein coupled receptor member E"/>
    <property type="match status" value="1"/>
</dbReference>
<dbReference type="GO" id="GO:0005886">
    <property type="term" value="C:plasma membrane"/>
    <property type="evidence" value="ECO:0007669"/>
    <property type="project" value="UniProtKB-SubCell"/>
</dbReference>
<dbReference type="PROSITE" id="PS50262">
    <property type="entry name" value="G_PROTEIN_RECEP_F1_2"/>
    <property type="match status" value="1"/>
</dbReference>
<feature type="transmembrane region" description="Helical" evidence="11">
    <location>
        <begin position="144"/>
        <end position="169"/>
    </location>
</feature>
<evidence type="ECO:0000256" key="3">
    <source>
        <dbReference type="ARBA" id="ARBA00022692"/>
    </source>
</evidence>
<dbReference type="CDD" id="cd14973">
    <property type="entry name" value="7tmA_Mrgpr"/>
    <property type="match status" value="1"/>
</dbReference>
<keyword evidence="3 10" id="KW-0812">Transmembrane</keyword>
<dbReference type="InterPro" id="IPR000276">
    <property type="entry name" value="GPCR_Rhodpsn"/>
</dbReference>
<feature type="transmembrane region" description="Helical" evidence="11">
    <location>
        <begin position="30"/>
        <end position="53"/>
    </location>
</feature>
<dbReference type="PANTHER" id="PTHR11334:SF69">
    <property type="entry name" value="G-PROTEIN COUPLED RECEPTORS FAMILY 1 PROFILE DOMAIN-CONTAINING PROTEIN"/>
    <property type="match status" value="1"/>
</dbReference>
<dbReference type="SUPFAM" id="SSF81321">
    <property type="entry name" value="Family A G protein-coupled receptor-like"/>
    <property type="match status" value="1"/>
</dbReference>
<keyword evidence="13" id="KW-1185">Reference proteome</keyword>
<feature type="transmembrane region" description="Helical" evidence="11">
    <location>
        <begin position="181"/>
        <end position="207"/>
    </location>
</feature>
<dbReference type="Gene3D" id="1.20.1070.10">
    <property type="entry name" value="Rhodopsin 7-helix transmembrane proteins"/>
    <property type="match status" value="1"/>
</dbReference>
<evidence type="ECO:0000256" key="9">
    <source>
        <dbReference type="ARBA" id="ARBA00061394"/>
    </source>
</evidence>
<feature type="transmembrane region" description="Helical" evidence="11">
    <location>
        <begin position="257"/>
        <end position="276"/>
    </location>
</feature>
<evidence type="ECO:0000259" key="12">
    <source>
        <dbReference type="PROSITE" id="PS50262"/>
    </source>
</evidence>
<keyword evidence="8 10" id="KW-0807">Transducer</keyword>
<sequence length="306" mass="35257">MLNASIVRKDNTTEYDTDGFPPSFEVYKWIIYPLTVFCSLCGLVGNGMVIWILTSCTKRNPFTTYILNLAIADFGTLLSLSARVIILAIDNPYTLVYELVDSLTFFTYSTSLYFLTAISLERCISVLFPIWFRCQRQRRTSAVVSLLLWIVSGLLSGTLLVFDNLWLIFDNLSYETYLNVLNTIFTINLLILTPIMVGSTFIMSIRICRKSQRRQPPRLYIAILVTLLFFIIFAIPLSVTYFILLNGGPFYDLIYESSFLLASFNSSINPIIYYFVGRCRNRQRRESLKFVLQQVFKDEADLREGN</sequence>
<evidence type="ECO:0000256" key="7">
    <source>
        <dbReference type="ARBA" id="ARBA00023170"/>
    </source>
</evidence>
<comment type="subcellular location">
    <subcellularLocation>
        <location evidence="1">Cell membrane</location>
        <topology evidence="1">Multi-pass membrane protein</topology>
    </subcellularLocation>
</comment>
<dbReference type="AlphaFoldDB" id="A0AA97L6Y3"/>
<protein>
    <submittedName>
        <fullName evidence="14">Mas-related G-protein coupled receptor member H-like</fullName>
    </submittedName>
</protein>
<evidence type="ECO:0000256" key="11">
    <source>
        <dbReference type="SAM" id="Phobius"/>
    </source>
</evidence>
<dbReference type="KEGG" id="emc:129334010"/>